<dbReference type="InterPro" id="IPR020945">
    <property type="entry name" value="DMSO/NO3_reduct_chaperone"/>
</dbReference>
<sequence>MSGAITHAFSGETDLVAVTDWLARQFLSPPTIEQVEAARTMPGQIALRRFGEALGQPAAADALCQLLAAGSVADVTLAVQRRHTALFEGIFRQRSVPPYASLWDGTGRLCGPAVDRMQAALRDLDMRVGADCAEPPDHVAIQLAALAEAMRQQRTATVADLLDQMRVWTGRFAGALIRADGVGYYGNLARFLLSLLDRIVDGSATVDRGRAAAAI</sequence>
<proteinExistence type="predicted"/>
<reference evidence="4 6" key="2">
    <citation type="submission" date="2018-01" db="EMBL/GenBank/DDBJ databases">
        <title>Whole genome sequence of Azospirillum brasilense REC3 isolated from strawberry roots.</title>
        <authorList>
            <person name="Fontana C.A."/>
            <person name="Salazar S.M."/>
            <person name="Bassi D."/>
            <person name="Puglisi E."/>
            <person name="Lovaisa N.C."/>
            <person name="Toffoli L.M."/>
            <person name="Pedraza R."/>
            <person name="Cocconcelli P.S."/>
        </authorList>
    </citation>
    <scope>NUCLEOTIDE SEQUENCE [LARGE SCALE GENOMIC DNA]</scope>
    <source>
        <strain evidence="4 6">REC3</strain>
    </source>
</reference>
<name>A0A2K1FT42_9PROT</name>
<evidence type="ECO:0000313" key="6">
    <source>
        <dbReference type="Proteomes" id="UP000236268"/>
    </source>
</evidence>
<reference evidence="3 7" key="3">
    <citation type="submission" date="2019-07" db="EMBL/GenBank/DDBJ databases">
        <title>Genome sequencing of the stress-tolerant strain Azospirillum brasilense Az19.</title>
        <authorList>
            <person name="Maroniche G.A."/>
            <person name="Garcia J.E."/>
            <person name="Pagnussat L."/>
            <person name="Amenta M."/>
            <person name="Creus C.M."/>
        </authorList>
    </citation>
    <scope>NUCLEOTIDE SEQUENCE [LARGE SCALE GENOMIC DNA]</scope>
    <source>
        <strain evidence="3 7">Az19</strain>
    </source>
</reference>
<protein>
    <recommendedName>
        <fullName evidence="8">TorA-specific chaperone</fullName>
    </recommendedName>
</protein>
<evidence type="ECO:0008006" key="8">
    <source>
        <dbReference type="Google" id="ProtNLM"/>
    </source>
</evidence>
<accession>A0A2K1FT42</accession>
<organism evidence="4 6">
    <name type="scientific">Azospirillum argentinense</name>
    <dbReference type="NCBI Taxonomy" id="2970906"/>
    <lineage>
        <taxon>Bacteria</taxon>
        <taxon>Pseudomonadati</taxon>
        <taxon>Pseudomonadota</taxon>
        <taxon>Alphaproteobacteria</taxon>
        <taxon>Rhodospirillales</taxon>
        <taxon>Azospirillaceae</taxon>
        <taxon>Azospirillum</taxon>
    </lineage>
</organism>
<dbReference type="SUPFAM" id="SSF89155">
    <property type="entry name" value="TorD-like"/>
    <property type="match status" value="1"/>
</dbReference>
<evidence type="ECO:0000313" key="4">
    <source>
        <dbReference type="EMBL" id="PNQ95684.1"/>
    </source>
</evidence>
<dbReference type="Gene3D" id="1.10.3480.10">
    <property type="entry name" value="TorD-like"/>
    <property type="match status" value="1"/>
</dbReference>
<dbReference type="KEGG" id="abq:ABAZ39_10600"/>
<dbReference type="Proteomes" id="UP000027186">
    <property type="component" value="Chromosome"/>
</dbReference>
<evidence type="ECO:0000313" key="2">
    <source>
        <dbReference type="EMBL" id="AIB12437.1"/>
    </source>
</evidence>
<gene>
    <name evidence="2" type="ORF">ABAZ39_10600</name>
    <name evidence="4" type="ORF">C1S70_27440</name>
    <name evidence="3" type="ORF">FH063_004511</name>
</gene>
<keyword evidence="1" id="KW-0143">Chaperone</keyword>
<accession>A0A060DHW9</accession>
<evidence type="ECO:0000313" key="3">
    <source>
        <dbReference type="EMBL" id="KAA1056363.1"/>
    </source>
</evidence>
<dbReference type="AlphaFoldDB" id="A0A2K1FT42"/>
<dbReference type="PANTHER" id="PTHR34227:SF1">
    <property type="entry name" value="DIMETHYL SULFOXIDE REDUCTASE CHAPERONE-RELATED"/>
    <property type="match status" value="1"/>
</dbReference>
<dbReference type="EMBL" id="CP007793">
    <property type="protein sequence ID" value="AIB12437.1"/>
    <property type="molecule type" value="Genomic_DNA"/>
</dbReference>
<dbReference type="PANTHER" id="PTHR34227">
    <property type="entry name" value="CHAPERONE PROTEIN YCDY"/>
    <property type="match status" value="1"/>
</dbReference>
<evidence type="ECO:0000256" key="1">
    <source>
        <dbReference type="ARBA" id="ARBA00023186"/>
    </source>
</evidence>
<dbReference type="EMBL" id="VEWN01000004">
    <property type="protein sequence ID" value="KAA1056363.1"/>
    <property type="molecule type" value="Genomic_DNA"/>
</dbReference>
<evidence type="ECO:0000313" key="5">
    <source>
        <dbReference type="Proteomes" id="UP000027186"/>
    </source>
</evidence>
<reference evidence="2 5" key="1">
    <citation type="journal article" date="2014" name="Genome Announc.">
        <title>Complete Genome Sequence of the Model Rhizosphere Strain Azospirillum brasilense Az39, Successfully Applied in Agriculture.</title>
        <authorList>
            <person name="Rivera D."/>
            <person name="Revale S."/>
            <person name="Molina R."/>
            <person name="Gualpa J."/>
            <person name="Puente M."/>
            <person name="Maroniche G."/>
            <person name="Paris G."/>
            <person name="Baker D."/>
            <person name="Clavijo B."/>
            <person name="McLay K."/>
            <person name="Spaepen S."/>
            <person name="Perticari A."/>
            <person name="Vazquez M."/>
            <person name="Wisniewski-Dye F."/>
            <person name="Watkins C."/>
            <person name="Martinez-Abarca F."/>
            <person name="Vanderleyden J."/>
            <person name="Cassan F."/>
        </authorList>
    </citation>
    <scope>NUCLEOTIDE SEQUENCE [LARGE SCALE GENOMIC DNA]</scope>
    <source>
        <strain evidence="2 5">Az39</strain>
    </source>
</reference>
<evidence type="ECO:0000313" key="7">
    <source>
        <dbReference type="Proteomes" id="UP000325333"/>
    </source>
</evidence>
<dbReference type="EMBL" id="POWG01000043">
    <property type="protein sequence ID" value="PNQ95684.1"/>
    <property type="molecule type" value="Genomic_DNA"/>
</dbReference>
<dbReference type="Proteomes" id="UP000325333">
    <property type="component" value="Unassembled WGS sequence"/>
</dbReference>
<dbReference type="Pfam" id="PF02613">
    <property type="entry name" value="Nitrate_red_del"/>
    <property type="match status" value="1"/>
</dbReference>
<dbReference type="Proteomes" id="UP000236268">
    <property type="component" value="Unassembled WGS sequence"/>
</dbReference>
<dbReference type="RefSeq" id="WP_051657932.1">
    <property type="nucleotide sequence ID" value="NZ_CP007793.1"/>
</dbReference>
<dbReference type="OrthoDB" id="7926125at2"/>
<dbReference type="InterPro" id="IPR036411">
    <property type="entry name" value="TorD-like_sf"/>
</dbReference>
<dbReference type="InterPro" id="IPR050289">
    <property type="entry name" value="TorD/DmsD_chaperones"/>
</dbReference>